<dbReference type="CDD" id="cd03714">
    <property type="entry name" value="RT_DIRS1"/>
    <property type="match status" value="1"/>
</dbReference>
<dbReference type="AlphaFoldDB" id="A0AAN8FTY5"/>
<dbReference type="Gene3D" id="3.30.420.10">
    <property type="entry name" value="Ribonuclease H-like superfamily/Ribonuclease H"/>
    <property type="match status" value="1"/>
</dbReference>
<dbReference type="InterPro" id="IPR036397">
    <property type="entry name" value="RNaseH_sf"/>
</dbReference>
<keyword evidence="4" id="KW-1185">Reference proteome</keyword>
<dbReference type="GO" id="GO:0003964">
    <property type="term" value="F:RNA-directed DNA polymerase activity"/>
    <property type="evidence" value="ECO:0007669"/>
    <property type="project" value="UniProtKB-KW"/>
</dbReference>
<evidence type="ECO:0000313" key="4">
    <source>
        <dbReference type="Proteomes" id="UP001331761"/>
    </source>
</evidence>
<feature type="transmembrane region" description="Helical" evidence="1">
    <location>
        <begin position="394"/>
        <end position="414"/>
    </location>
</feature>
<comment type="caution">
    <text evidence="3">The sequence shown here is derived from an EMBL/GenBank/DDBJ whole genome shotgun (WGS) entry which is preliminary data.</text>
</comment>
<keyword evidence="1" id="KW-0812">Transmembrane</keyword>
<dbReference type="Pfam" id="PF00078">
    <property type="entry name" value="RVT_1"/>
    <property type="match status" value="1"/>
</dbReference>
<sequence length="501" mass="56684">MWMALEPSILVLDTMINGYTIPFDEAPEPPHRDGNRKSALRHAVFVDITITDLISNGAIKEVANPQVANLFVHPLSVAEGRKLRLVLDLSSLNKYVTKEYVKFDDMAKIQHLLPWNGFMTTFDLKSGYHHVRIAEQSQNFLGFSWNSKFFKFTVLPFGLSSAPHIFTKILRPLIKKWRGEGKGVAIYLDDGLIWANSRSGCKATSEGIRKELKEFGWFEAEQKSVWSPSSKATWLGFDIDLNSFEISISKDRIEGASSTLQRMLQDRAPSLHARMRWEGSLASMSLVISDNDKRRTRAITTAIAEAQSSECALSYRWSLSTKEKRDIYFWSERLTKGMLTSLSPPDCPPAPQFIIEVDASAHSVGAVLRGSSNRKAHSVLPESLKLASSTSRELWAIHFGLLTFGPVLAGNILLRTDNQAACRIYRVGSNLEYLQQQAEDIWELQESLKLNRVTVEWIPREQNVLADLESRELDYDSWGINSRTAQAVQNNLLLRVRHVCR</sequence>
<name>A0AAN8FTY5_TRICO</name>
<evidence type="ECO:0000259" key="2">
    <source>
        <dbReference type="PROSITE" id="PS50878"/>
    </source>
</evidence>
<dbReference type="Gene3D" id="3.10.10.10">
    <property type="entry name" value="HIV Type 1 Reverse Transcriptase, subunit A, domain 1"/>
    <property type="match status" value="1"/>
</dbReference>
<dbReference type="Proteomes" id="UP001331761">
    <property type="component" value="Unassembled WGS sequence"/>
</dbReference>
<reference evidence="3 4" key="1">
    <citation type="submission" date="2019-10" db="EMBL/GenBank/DDBJ databases">
        <title>Assembly and Annotation for the nematode Trichostrongylus colubriformis.</title>
        <authorList>
            <person name="Martin J."/>
        </authorList>
    </citation>
    <scope>NUCLEOTIDE SEQUENCE [LARGE SCALE GENOMIC DNA]</scope>
    <source>
        <strain evidence="3">G859</strain>
        <tissue evidence="3">Whole worm</tissue>
    </source>
</reference>
<dbReference type="PROSITE" id="PS50878">
    <property type="entry name" value="RT_POL"/>
    <property type="match status" value="1"/>
</dbReference>
<keyword evidence="3" id="KW-0695">RNA-directed DNA polymerase</keyword>
<protein>
    <submittedName>
        <fullName evidence="3">Reverse transcriptase</fullName>
    </submittedName>
</protein>
<gene>
    <name evidence="3" type="ORF">GCK32_014288</name>
</gene>
<dbReference type="Gene3D" id="3.30.70.270">
    <property type="match status" value="1"/>
</dbReference>
<accession>A0AAN8FTY5</accession>
<dbReference type="GO" id="GO:0004523">
    <property type="term" value="F:RNA-DNA hybrid ribonuclease activity"/>
    <property type="evidence" value="ECO:0007669"/>
    <property type="project" value="InterPro"/>
</dbReference>
<dbReference type="GO" id="GO:0003676">
    <property type="term" value="F:nucleic acid binding"/>
    <property type="evidence" value="ECO:0007669"/>
    <property type="project" value="InterPro"/>
</dbReference>
<keyword evidence="1" id="KW-0472">Membrane</keyword>
<feature type="domain" description="Reverse transcriptase" evidence="2">
    <location>
        <begin position="56"/>
        <end position="239"/>
    </location>
</feature>
<keyword evidence="3" id="KW-0808">Transferase</keyword>
<dbReference type="Pfam" id="PF13456">
    <property type="entry name" value="RVT_3"/>
    <property type="match status" value="1"/>
</dbReference>
<dbReference type="InterPro" id="IPR000477">
    <property type="entry name" value="RT_dom"/>
</dbReference>
<keyword evidence="3" id="KW-0548">Nucleotidyltransferase</keyword>
<evidence type="ECO:0000313" key="3">
    <source>
        <dbReference type="EMBL" id="KAK5985976.1"/>
    </source>
</evidence>
<dbReference type="InterPro" id="IPR043502">
    <property type="entry name" value="DNA/RNA_pol_sf"/>
</dbReference>
<organism evidence="3 4">
    <name type="scientific">Trichostrongylus colubriformis</name>
    <name type="common">Black scour worm</name>
    <dbReference type="NCBI Taxonomy" id="6319"/>
    <lineage>
        <taxon>Eukaryota</taxon>
        <taxon>Metazoa</taxon>
        <taxon>Ecdysozoa</taxon>
        <taxon>Nematoda</taxon>
        <taxon>Chromadorea</taxon>
        <taxon>Rhabditida</taxon>
        <taxon>Rhabditina</taxon>
        <taxon>Rhabditomorpha</taxon>
        <taxon>Strongyloidea</taxon>
        <taxon>Trichostrongylidae</taxon>
        <taxon>Trichostrongylus</taxon>
    </lineage>
</organism>
<dbReference type="EMBL" id="WIXE01001117">
    <property type="protein sequence ID" value="KAK5985976.1"/>
    <property type="molecule type" value="Genomic_DNA"/>
</dbReference>
<keyword evidence="1" id="KW-1133">Transmembrane helix</keyword>
<proteinExistence type="predicted"/>
<dbReference type="PANTHER" id="PTHR33050:SF7">
    <property type="entry name" value="RIBONUCLEASE H"/>
    <property type="match status" value="1"/>
</dbReference>
<dbReference type="InterPro" id="IPR002156">
    <property type="entry name" value="RNaseH_domain"/>
</dbReference>
<evidence type="ECO:0000256" key="1">
    <source>
        <dbReference type="SAM" id="Phobius"/>
    </source>
</evidence>
<dbReference type="CDD" id="cd09275">
    <property type="entry name" value="RNase_HI_RT_DIRS1"/>
    <property type="match status" value="1"/>
</dbReference>
<dbReference type="PANTHER" id="PTHR33050">
    <property type="entry name" value="REVERSE TRANSCRIPTASE DOMAIN-CONTAINING PROTEIN"/>
    <property type="match status" value="1"/>
</dbReference>
<dbReference type="InterPro" id="IPR043128">
    <property type="entry name" value="Rev_trsase/Diguanyl_cyclase"/>
</dbReference>
<dbReference type="InterPro" id="IPR052055">
    <property type="entry name" value="Hepadnavirus_pol/RT"/>
</dbReference>
<dbReference type="SUPFAM" id="SSF56672">
    <property type="entry name" value="DNA/RNA polymerases"/>
    <property type="match status" value="1"/>
</dbReference>